<proteinExistence type="predicted"/>
<dbReference type="OrthoDB" id="9977941at2759"/>
<protein>
    <submittedName>
        <fullName evidence="1">Uncharacterized protein</fullName>
    </submittedName>
</protein>
<reference evidence="1" key="1">
    <citation type="journal article" date="2021" name="Nat. Commun.">
        <title>Genetic determinants of endophytism in the Arabidopsis root mycobiome.</title>
        <authorList>
            <person name="Mesny F."/>
            <person name="Miyauchi S."/>
            <person name="Thiergart T."/>
            <person name="Pickel B."/>
            <person name="Atanasova L."/>
            <person name="Karlsson M."/>
            <person name="Huettel B."/>
            <person name="Barry K.W."/>
            <person name="Haridas S."/>
            <person name="Chen C."/>
            <person name="Bauer D."/>
            <person name="Andreopoulos W."/>
            <person name="Pangilinan J."/>
            <person name="LaButti K."/>
            <person name="Riley R."/>
            <person name="Lipzen A."/>
            <person name="Clum A."/>
            <person name="Drula E."/>
            <person name="Henrissat B."/>
            <person name="Kohler A."/>
            <person name="Grigoriev I.V."/>
            <person name="Martin F.M."/>
            <person name="Hacquard S."/>
        </authorList>
    </citation>
    <scope>NUCLEOTIDE SEQUENCE</scope>
    <source>
        <strain evidence="1">MPI-CAGE-CH-0230</strain>
    </source>
</reference>
<dbReference type="Gene3D" id="2.120.10.30">
    <property type="entry name" value="TolB, C-terminal domain"/>
    <property type="match status" value="1"/>
</dbReference>
<dbReference type="RefSeq" id="XP_046007702.1">
    <property type="nucleotide sequence ID" value="XM_046155363.1"/>
</dbReference>
<evidence type="ECO:0000313" key="1">
    <source>
        <dbReference type="EMBL" id="KAH7021501.1"/>
    </source>
</evidence>
<dbReference type="SUPFAM" id="SSF63829">
    <property type="entry name" value="Calcium-dependent phosphotriesterase"/>
    <property type="match status" value="1"/>
</dbReference>
<name>A0A9P8XX33_9PEZI</name>
<keyword evidence="2" id="KW-1185">Reference proteome</keyword>
<dbReference type="EMBL" id="JAGTJQ010000010">
    <property type="protein sequence ID" value="KAH7021501.1"/>
    <property type="molecule type" value="Genomic_DNA"/>
</dbReference>
<comment type="caution">
    <text evidence="1">The sequence shown here is derived from an EMBL/GenBank/DDBJ whole genome shotgun (WGS) entry which is preliminary data.</text>
</comment>
<dbReference type="PANTHER" id="PTHR42060:SF1">
    <property type="entry name" value="NHL REPEAT-CONTAINING PROTEIN"/>
    <property type="match status" value="1"/>
</dbReference>
<gene>
    <name evidence="1" type="ORF">B0I36DRAFT_334539</name>
</gene>
<dbReference type="AlphaFoldDB" id="A0A9P8XX33"/>
<dbReference type="PANTHER" id="PTHR42060">
    <property type="entry name" value="NHL REPEAT-CONTAINING PROTEIN-RELATED"/>
    <property type="match status" value="1"/>
</dbReference>
<sequence>MLNGMAKLSKNPTVILAADSFRGQIDRIDTVTGEADVVIQDDLFKPNSALSLGINGLKVLGEYLYFTNSAQAIFARIKINPDGTKAAAAEILATLPGTPSRQNFYDDFAIRETSEGKLEAYIATQANTVFKVLDGHQSLFLGGGNSTLLRVPTSVTYSRDGSKVYIVTGGGQVVEAHL</sequence>
<dbReference type="InterPro" id="IPR052998">
    <property type="entry name" value="Hetero-Diels-Alderase-like"/>
</dbReference>
<accession>A0A9P8XX33</accession>
<dbReference type="Proteomes" id="UP000756346">
    <property type="component" value="Unassembled WGS sequence"/>
</dbReference>
<organism evidence="1 2">
    <name type="scientific">Microdochium trichocladiopsis</name>
    <dbReference type="NCBI Taxonomy" id="1682393"/>
    <lineage>
        <taxon>Eukaryota</taxon>
        <taxon>Fungi</taxon>
        <taxon>Dikarya</taxon>
        <taxon>Ascomycota</taxon>
        <taxon>Pezizomycotina</taxon>
        <taxon>Sordariomycetes</taxon>
        <taxon>Xylariomycetidae</taxon>
        <taxon>Xylariales</taxon>
        <taxon>Microdochiaceae</taxon>
        <taxon>Microdochium</taxon>
    </lineage>
</organism>
<dbReference type="GeneID" id="70184909"/>
<evidence type="ECO:0000313" key="2">
    <source>
        <dbReference type="Proteomes" id="UP000756346"/>
    </source>
</evidence>
<dbReference type="InterPro" id="IPR011042">
    <property type="entry name" value="6-blade_b-propeller_TolB-like"/>
</dbReference>